<comment type="caution">
    <text evidence="2">The sequence shown here is derived from an EMBL/GenBank/DDBJ whole genome shotgun (WGS) entry which is preliminary data.</text>
</comment>
<evidence type="ECO:0000256" key="1">
    <source>
        <dbReference type="SAM" id="MobiDB-lite"/>
    </source>
</evidence>
<evidence type="ECO:0000313" key="3">
    <source>
        <dbReference type="Proteomes" id="UP000606003"/>
    </source>
</evidence>
<dbReference type="EMBL" id="JACXAC010000004">
    <property type="protein sequence ID" value="MBD2722804.1"/>
    <property type="molecule type" value="Genomic_DNA"/>
</dbReference>
<feature type="region of interest" description="Disordered" evidence="1">
    <location>
        <begin position="1"/>
        <end position="24"/>
    </location>
</feature>
<keyword evidence="3" id="KW-1185">Reference proteome</keyword>
<dbReference type="Proteomes" id="UP000606003">
    <property type="component" value="Unassembled WGS sequence"/>
</dbReference>
<name>A0ABR8JXX8_9BACT</name>
<organism evidence="2 3">
    <name type="scientific">Hymenobacter armeniacus</name>
    <dbReference type="NCBI Taxonomy" id="2771358"/>
    <lineage>
        <taxon>Bacteria</taxon>
        <taxon>Pseudomonadati</taxon>
        <taxon>Bacteroidota</taxon>
        <taxon>Cytophagia</taxon>
        <taxon>Cytophagales</taxon>
        <taxon>Hymenobacteraceae</taxon>
        <taxon>Hymenobacter</taxon>
    </lineage>
</organism>
<accession>A0ABR8JXX8</accession>
<protein>
    <submittedName>
        <fullName evidence="2">Uncharacterized protein</fullName>
    </submittedName>
</protein>
<gene>
    <name evidence="2" type="ORF">IC234_11785</name>
</gene>
<evidence type="ECO:0000313" key="2">
    <source>
        <dbReference type="EMBL" id="MBD2722804.1"/>
    </source>
</evidence>
<reference evidence="2 3" key="1">
    <citation type="submission" date="2020-09" db="EMBL/GenBank/DDBJ databases">
        <authorList>
            <person name="Kim M.K."/>
        </authorList>
    </citation>
    <scope>NUCLEOTIDE SEQUENCE [LARGE SCALE GENOMIC DNA]</scope>
    <source>
        <strain evidence="2 3">BT189</strain>
    </source>
</reference>
<sequence>MKAKEYSINEKNPGKSIGDGRRFSPKSLKSNAFAAPFQETAAGRLRRAAVSNV</sequence>
<proteinExistence type="predicted"/>